<evidence type="ECO:0000256" key="12">
    <source>
        <dbReference type="RuleBase" id="RU000605"/>
    </source>
</evidence>
<keyword evidence="5 11" id="KW-0285">Flavoprotein</keyword>
<keyword evidence="4 11" id="KW-0028">Amino-acid biosynthesis</keyword>
<dbReference type="PANTHER" id="PTHR21085">
    <property type="entry name" value="CHORISMATE SYNTHASE"/>
    <property type="match status" value="1"/>
</dbReference>
<dbReference type="EC" id="4.2.3.5" evidence="3 11"/>
<accession>A0A371IN19</accession>
<dbReference type="PROSITE" id="PS00787">
    <property type="entry name" value="CHORISMATE_SYNTHASE_1"/>
    <property type="match status" value="1"/>
</dbReference>
<comment type="cofactor">
    <cofactor evidence="11 12">
        <name>FMNH2</name>
        <dbReference type="ChEBI" id="CHEBI:57618"/>
    </cofactor>
    <text evidence="11 12">Reduced FMN (FMNH(2)).</text>
</comment>
<dbReference type="GO" id="GO:0009423">
    <property type="term" value="P:chorismate biosynthetic process"/>
    <property type="evidence" value="ECO:0007669"/>
    <property type="project" value="UniProtKB-UniRule"/>
</dbReference>
<protein>
    <recommendedName>
        <fullName evidence="3 11">Chorismate synthase</fullName>
        <shortName evidence="11">CS</shortName>
        <ecNumber evidence="3 11">4.2.3.5</ecNumber>
    </recommendedName>
    <alternativeName>
        <fullName evidence="11">5-enolpyruvylshikimate-3-phosphate phospholyase</fullName>
    </alternativeName>
</protein>
<dbReference type="PANTHER" id="PTHR21085:SF0">
    <property type="entry name" value="CHORISMATE SYNTHASE"/>
    <property type="match status" value="1"/>
</dbReference>
<evidence type="ECO:0000256" key="6">
    <source>
        <dbReference type="ARBA" id="ARBA00022643"/>
    </source>
</evidence>
<feature type="binding site" evidence="11">
    <location>
        <position position="294"/>
    </location>
    <ligand>
        <name>FMN</name>
        <dbReference type="ChEBI" id="CHEBI:58210"/>
    </ligand>
</feature>
<evidence type="ECO:0000256" key="2">
    <source>
        <dbReference type="ARBA" id="ARBA00008014"/>
    </source>
</evidence>
<evidence type="ECO:0000256" key="9">
    <source>
        <dbReference type="ARBA" id="ARBA00023141"/>
    </source>
</evidence>
<dbReference type="Gene3D" id="3.60.150.10">
    <property type="entry name" value="Chorismate synthase AroC"/>
    <property type="match status" value="1"/>
</dbReference>
<dbReference type="Proteomes" id="UP000093352">
    <property type="component" value="Unassembled WGS sequence"/>
</dbReference>
<feature type="binding site" evidence="11">
    <location>
        <begin position="309"/>
        <end position="313"/>
    </location>
    <ligand>
        <name>FMN</name>
        <dbReference type="ChEBI" id="CHEBI:58210"/>
    </ligand>
</feature>
<feature type="binding site" evidence="11">
    <location>
        <position position="47"/>
    </location>
    <ligand>
        <name>NADP(+)</name>
        <dbReference type="ChEBI" id="CHEBI:58349"/>
    </ligand>
</feature>
<dbReference type="GO" id="GO:0008652">
    <property type="term" value="P:amino acid biosynthetic process"/>
    <property type="evidence" value="ECO:0007669"/>
    <property type="project" value="UniProtKB-KW"/>
</dbReference>
<evidence type="ECO:0000256" key="8">
    <source>
        <dbReference type="ARBA" id="ARBA00022857"/>
    </source>
</evidence>
<dbReference type="Pfam" id="PF01264">
    <property type="entry name" value="Chorismate_synt"/>
    <property type="match status" value="1"/>
</dbReference>
<evidence type="ECO:0000256" key="7">
    <source>
        <dbReference type="ARBA" id="ARBA00022827"/>
    </source>
</evidence>
<keyword evidence="10 11" id="KW-0456">Lyase</keyword>
<evidence type="ECO:0000313" key="14">
    <source>
        <dbReference type="Proteomes" id="UP000093352"/>
    </source>
</evidence>
<dbReference type="CDD" id="cd07304">
    <property type="entry name" value="Chorismate_synthase"/>
    <property type="match status" value="1"/>
</dbReference>
<dbReference type="STRING" id="1871336.BBG48_07405"/>
<evidence type="ECO:0000256" key="5">
    <source>
        <dbReference type="ARBA" id="ARBA00022630"/>
    </source>
</evidence>
<dbReference type="SUPFAM" id="SSF103263">
    <property type="entry name" value="Chorismate synthase, AroC"/>
    <property type="match status" value="1"/>
</dbReference>
<dbReference type="GO" id="GO:0009073">
    <property type="term" value="P:aromatic amino acid family biosynthetic process"/>
    <property type="evidence" value="ECO:0007669"/>
    <property type="project" value="UniProtKB-KW"/>
</dbReference>
<evidence type="ECO:0000256" key="11">
    <source>
        <dbReference type="HAMAP-Rule" id="MF_00300"/>
    </source>
</evidence>
<dbReference type="InterPro" id="IPR035904">
    <property type="entry name" value="Chorismate_synth_AroC_sf"/>
</dbReference>
<comment type="pathway">
    <text evidence="1 11 12">Metabolic intermediate biosynthesis; chorismate biosynthesis; chorismate from D-erythrose 4-phosphate and phosphoenolpyruvate: step 7/7.</text>
</comment>
<comment type="caution">
    <text evidence="13">The sequence shown here is derived from an EMBL/GenBank/DDBJ whole genome shotgun (WGS) entry which is preliminary data.</text>
</comment>
<comment type="subunit">
    <text evidence="11">Homotetramer.</text>
</comment>
<evidence type="ECO:0000313" key="13">
    <source>
        <dbReference type="EMBL" id="RDY21871.1"/>
    </source>
</evidence>
<proteinExistence type="inferred from homology"/>
<keyword evidence="8 11" id="KW-0521">NADP</keyword>
<keyword evidence="6 11" id="KW-0288">FMN</keyword>
<feature type="binding site" evidence="11">
    <location>
        <begin position="124"/>
        <end position="126"/>
    </location>
    <ligand>
        <name>FMN</name>
        <dbReference type="ChEBI" id="CHEBI:58210"/>
    </ligand>
</feature>
<dbReference type="GO" id="GO:0005829">
    <property type="term" value="C:cytosol"/>
    <property type="evidence" value="ECO:0007669"/>
    <property type="project" value="TreeGrafter"/>
</dbReference>
<evidence type="ECO:0000256" key="4">
    <source>
        <dbReference type="ARBA" id="ARBA00022605"/>
    </source>
</evidence>
<keyword evidence="14" id="KW-1185">Reference proteome</keyword>
<evidence type="ECO:0000256" key="10">
    <source>
        <dbReference type="ARBA" id="ARBA00023239"/>
    </source>
</evidence>
<evidence type="ECO:0000256" key="3">
    <source>
        <dbReference type="ARBA" id="ARBA00013036"/>
    </source>
</evidence>
<dbReference type="RefSeq" id="WP_068914227.1">
    <property type="nucleotide sequence ID" value="NZ_MBEW02000003.1"/>
</dbReference>
<evidence type="ECO:0000256" key="1">
    <source>
        <dbReference type="ARBA" id="ARBA00005044"/>
    </source>
</evidence>
<comment type="similarity">
    <text evidence="2 11 12">Belongs to the chorismate synthase family.</text>
</comment>
<keyword evidence="7 11" id="KW-0274">FAD</keyword>
<organism evidence="13 14">
    <name type="scientific">Criibacterium bergeronii</name>
    <dbReference type="NCBI Taxonomy" id="1871336"/>
    <lineage>
        <taxon>Bacteria</taxon>
        <taxon>Bacillati</taxon>
        <taxon>Bacillota</taxon>
        <taxon>Clostridia</taxon>
        <taxon>Peptostreptococcales</taxon>
        <taxon>Filifactoraceae</taxon>
        <taxon>Criibacterium</taxon>
    </lineage>
</organism>
<dbReference type="NCBIfam" id="NF003793">
    <property type="entry name" value="PRK05382.1"/>
    <property type="match status" value="1"/>
</dbReference>
<comment type="caution">
    <text evidence="11">Lacks conserved residue(s) required for the propagation of feature annotation.</text>
</comment>
<dbReference type="GO" id="GO:0004107">
    <property type="term" value="F:chorismate synthase activity"/>
    <property type="evidence" value="ECO:0007669"/>
    <property type="project" value="UniProtKB-UniRule"/>
</dbReference>
<sequence>MSSQLGNKFKVNIFGESHGKCIGVVIEGIPAGFEIDLDKLNLFMQKRKGKKNISTARNESDEVNIVSGFFNAKATGTPLTAIIKNSDVKSKDYEQLKNIFRPSHADYTGYVKYNGFNDYRGGGHFSGRLTAPLCVAGNIAMQILKKNYCIEIFSHIINIGCLDMGEKSFYSATYEEIKSINNKSLAFIDENAMNIAIEEIEKVKKNGDSVGGVIETGIFGIKTGIGEPIFDTIEGNIAKAIFAVPAVKGIDFGAGFSAGYMKGSEYNDRLNYVNDDEKNLKIETKTNHDGGINGGISNGMPIIFNTAVKPTPSIYIPQETINISTGKNTTLQIKGRHDPAIVTRAVYPVMSAAAIALLDLIL</sequence>
<gene>
    <name evidence="11" type="primary">aroC</name>
    <name evidence="13" type="ORF">BBG48_002015</name>
</gene>
<dbReference type="NCBIfam" id="TIGR00033">
    <property type="entry name" value="aroC"/>
    <property type="match status" value="1"/>
</dbReference>
<dbReference type="AlphaFoldDB" id="A0A371IN19"/>
<feature type="binding site" evidence="11">
    <location>
        <position position="336"/>
    </location>
    <ligand>
        <name>FMN</name>
        <dbReference type="ChEBI" id="CHEBI:58210"/>
    </ligand>
</feature>
<dbReference type="InterPro" id="IPR000453">
    <property type="entry name" value="Chorismate_synth"/>
</dbReference>
<comment type="catalytic activity">
    <reaction evidence="11 12">
        <text>5-O-(1-carboxyvinyl)-3-phosphoshikimate = chorismate + phosphate</text>
        <dbReference type="Rhea" id="RHEA:21020"/>
        <dbReference type="ChEBI" id="CHEBI:29748"/>
        <dbReference type="ChEBI" id="CHEBI:43474"/>
        <dbReference type="ChEBI" id="CHEBI:57701"/>
        <dbReference type="EC" id="4.2.3.5"/>
    </reaction>
</comment>
<keyword evidence="9 11" id="KW-0057">Aromatic amino acid biosynthesis</keyword>
<name>A0A371IN19_9FIRM</name>
<dbReference type="HAMAP" id="MF_00300">
    <property type="entry name" value="Chorismate_synth"/>
    <property type="match status" value="1"/>
</dbReference>
<reference evidence="13 14" key="1">
    <citation type="journal article" date="2016" name="Genome Announc.">
        <title>Draft Genome Sequence of Criibacterium bergeronii gen. nov., sp. nov., Strain CCRI-22567T, Isolated from a Vaginal Sample from a Woman with Bacterial Vaginosis.</title>
        <authorList>
            <person name="Maheux A.F."/>
            <person name="Berube E."/>
            <person name="Boudreau D.K."/>
            <person name="Raymond F."/>
            <person name="Corbeil J."/>
            <person name="Roy P.H."/>
            <person name="Boissinot M."/>
            <person name="Omar R.F."/>
        </authorList>
    </citation>
    <scope>NUCLEOTIDE SEQUENCE [LARGE SCALE GENOMIC DNA]</scope>
    <source>
        <strain evidence="13 14">CCRI-22567</strain>
    </source>
</reference>
<dbReference type="EMBL" id="MBEW02000003">
    <property type="protein sequence ID" value="RDY21871.1"/>
    <property type="molecule type" value="Genomic_DNA"/>
</dbReference>
<dbReference type="GO" id="GO:0010181">
    <property type="term" value="F:FMN binding"/>
    <property type="evidence" value="ECO:0007669"/>
    <property type="project" value="TreeGrafter"/>
</dbReference>
<comment type="function">
    <text evidence="11">Catalyzes the anti-1,4-elimination of the C-3 phosphate and the C-6 proR hydrogen from 5-enolpyruvylshikimate-3-phosphate (EPSP) to yield chorismate, which is the branch point compound that serves as the starting substrate for the three terminal pathways of aromatic amino acid biosynthesis. This reaction introduces a second double bond into the aromatic ring system.</text>
</comment>
<dbReference type="PIRSF" id="PIRSF001456">
    <property type="entry name" value="Chorismate_synth"/>
    <property type="match status" value="1"/>
</dbReference>
<dbReference type="UniPathway" id="UPA00053">
    <property type="reaction ID" value="UER00090"/>
</dbReference>
<dbReference type="InterPro" id="IPR020541">
    <property type="entry name" value="Chorismate_synthase_CS"/>
</dbReference>